<comment type="caution">
    <text evidence="1">The sequence shown here is derived from an EMBL/GenBank/DDBJ whole genome shotgun (WGS) entry which is preliminary data.</text>
</comment>
<evidence type="ECO:0000313" key="2">
    <source>
        <dbReference type="Proteomes" id="UP001152599"/>
    </source>
</evidence>
<gene>
    <name evidence="1" type="ORF">NMK71_08120</name>
</gene>
<organism evidence="1 2">
    <name type="scientific">Profundicola chukchiensis</name>
    <dbReference type="NCBI Taxonomy" id="2961959"/>
    <lineage>
        <taxon>Bacteria</taxon>
        <taxon>Pseudomonadati</taxon>
        <taxon>Bacteroidota</taxon>
        <taxon>Flavobacteriia</taxon>
        <taxon>Flavobacteriales</taxon>
        <taxon>Weeksellaceae</taxon>
        <taxon>Profundicola</taxon>
    </lineage>
</organism>
<keyword evidence="2" id="KW-1185">Reference proteome</keyword>
<accession>A0A9X4RWY2</accession>
<proteinExistence type="predicted"/>
<dbReference type="RefSeq" id="WP_304420785.1">
    <property type="nucleotide sequence ID" value="NZ_JANCMU010000004.1"/>
</dbReference>
<protein>
    <submittedName>
        <fullName evidence="1">Uncharacterized protein</fullName>
    </submittedName>
</protein>
<reference evidence="1" key="1">
    <citation type="submission" date="2022-07" db="EMBL/GenBank/DDBJ databases">
        <title>Description and genome-wide analysis of Profundicola chukchiensis gen. nov., sp. nov., marine bacteria isolated from bottom sediments of the Chukchi Sea.</title>
        <authorList>
            <person name="Romanenko L."/>
            <person name="Otstavnykh N."/>
            <person name="Kurilenko V."/>
            <person name="Eremeev V."/>
            <person name="Velansky P."/>
            <person name="Mikhailov V."/>
            <person name="Isaeva M."/>
        </authorList>
    </citation>
    <scope>NUCLEOTIDE SEQUENCE</scope>
    <source>
        <strain evidence="1">KMM 9713</strain>
    </source>
</reference>
<sequence>MKKYLLSVLIFYLGIQQSFSCSWYDPDSDYFNLFVQELVQEEAYYPFLFTLNSSYYGDDSFYGDNQKKAPIILDENIENWVSYFQNELSYEETNALVKIIDRKHLYNWKKGNLSHELSKKMGADFYHKYQEGLAYLAYAKYLAPYMMITYVPSNNWYSERSEDDLDVSKLDYNEVLNVLTKSYDLTDNQDIKLRYAYQIVRLNHYSRKYNEAIAAFNTYVEPLKKDTPMYWYALDQMAGAQRGLGMLEKANQNFFQVFIHSRNKKKSAHASMRLNDWDEFEMLLKNAKTKEEKNMAYFLLAYNDFSNPVYFMNEMLKIDANSDILKVLTVRALDQLERNHLPVYFQCNDDQCAHSKRLPLKADDDYYSNTFRQLNDLKIIIKTAQKASKDEFWSLSLAHIHFLEKDYDSSTSILKNIKTKNSLYQKQINQMLVLNNIVAQPKIDAAFEAKTFSAYPDLFKTKGNSQFTDDAKDFIRDILANRYFLQNDLAKSFLMSNQLSALQYNPNLKLTQQLDAFIQKSNKNAFEQWLVSNQNDMGDIQSFFALIYGDHAMRNADFDKAVAHYQKVQKFSGIQRDYYLLDRQTWETTDKLPKTAYNGFNNISKYIFGQEKWVSYQSPEHISLKVNNLNDFPFLKDKMNKLELAQALQALEKIGKGKDAKAMKANELIGNVLFNTSKLGYFRHVFVMDLNNANGPKFEFNSRAQKNQLYYKYFTDYSHIEDDNYDLSIQYYQKALTLSNDREKSANILFQMAKAEQGKYYIWKGGQNWYIDWNDPDYRQKQFEQEDFQLKTKRENYRNYFAILKRDYANTHTANQLLQSCSYFSYYMLY</sequence>
<dbReference type="EMBL" id="JANCMU010000004">
    <property type="protein sequence ID" value="MDG4946377.1"/>
    <property type="molecule type" value="Genomic_DNA"/>
</dbReference>
<name>A0A9X4RWY2_9FLAO</name>
<evidence type="ECO:0000313" key="1">
    <source>
        <dbReference type="EMBL" id="MDG4946377.1"/>
    </source>
</evidence>
<dbReference type="Proteomes" id="UP001152599">
    <property type="component" value="Unassembled WGS sequence"/>
</dbReference>
<dbReference type="AlphaFoldDB" id="A0A9X4RWY2"/>